<accession>A0A847CYD4</accession>
<dbReference type="Pfam" id="PF03444">
    <property type="entry name" value="WHD_HrcA"/>
    <property type="match status" value="1"/>
</dbReference>
<evidence type="ECO:0000259" key="5">
    <source>
        <dbReference type="Pfam" id="PF01628"/>
    </source>
</evidence>
<dbReference type="InterPro" id="IPR036390">
    <property type="entry name" value="WH_DNA-bd_sf"/>
</dbReference>
<dbReference type="InterPro" id="IPR005104">
    <property type="entry name" value="WHTH_HrcA_DNA-bd"/>
</dbReference>
<protein>
    <recommendedName>
        <fullName evidence="9">Heat-inducible transcription repressor HrcA</fullName>
    </recommendedName>
</protein>
<reference evidence="7 8" key="1">
    <citation type="journal article" date="2020" name="Biotechnol. Biofuels">
        <title>New insights from the biogas microbiome by comprehensive genome-resolved metagenomics of nearly 1600 species originating from multiple anaerobic digesters.</title>
        <authorList>
            <person name="Campanaro S."/>
            <person name="Treu L."/>
            <person name="Rodriguez-R L.M."/>
            <person name="Kovalovszki A."/>
            <person name="Ziels R.M."/>
            <person name="Maus I."/>
            <person name="Zhu X."/>
            <person name="Kougias P.G."/>
            <person name="Basile A."/>
            <person name="Luo G."/>
            <person name="Schluter A."/>
            <person name="Konstantinidis K.T."/>
            <person name="Angelidaki I."/>
        </authorList>
    </citation>
    <scope>NUCLEOTIDE SEQUENCE [LARGE SCALE GENOMIC DNA]</scope>
    <source>
        <strain evidence="7">AS06rmzACSIP_65</strain>
    </source>
</reference>
<evidence type="ECO:0000256" key="2">
    <source>
        <dbReference type="ARBA" id="ARBA00023015"/>
    </source>
</evidence>
<comment type="caution">
    <text evidence="7">The sequence shown here is derived from an EMBL/GenBank/DDBJ whole genome shotgun (WGS) entry which is preliminary data.</text>
</comment>
<dbReference type="GO" id="GO:0003677">
    <property type="term" value="F:DNA binding"/>
    <property type="evidence" value="ECO:0007669"/>
    <property type="project" value="InterPro"/>
</dbReference>
<dbReference type="Gene3D" id="1.10.10.10">
    <property type="entry name" value="Winged helix-like DNA-binding domain superfamily/Winged helix DNA-binding domain"/>
    <property type="match status" value="1"/>
</dbReference>
<organism evidence="7 8">
    <name type="scientific">Candidatus Dojkabacteria bacterium</name>
    <dbReference type="NCBI Taxonomy" id="2099670"/>
    <lineage>
        <taxon>Bacteria</taxon>
        <taxon>Candidatus Dojkabacteria</taxon>
    </lineage>
</organism>
<dbReference type="Pfam" id="PF01628">
    <property type="entry name" value="HrcA"/>
    <property type="match status" value="1"/>
</dbReference>
<feature type="domain" description="Heat-inducible transcription repressor HrcA C-terminal" evidence="5">
    <location>
        <begin position="90"/>
        <end position="224"/>
    </location>
</feature>
<keyword evidence="4" id="KW-0804">Transcription</keyword>
<dbReference type="InterPro" id="IPR002571">
    <property type="entry name" value="HrcA"/>
</dbReference>
<keyword evidence="1" id="KW-0678">Repressor</keyword>
<evidence type="ECO:0000313" key="8">
    <source>
        <dbReference type="Proteomes" id="UP000545876"/>
    </source>
</evidence>
<evidence type="ECO:0000256" key="1">
    <source>
        <dbReference type="ARBA" id="ARBA00022491"/>
    </source>
</evidence>
<dbReference type="AlphaFoldDB" id="A0A847CYD4"/>
<dbReference type="SUPFAM" id="SSF46785">
    <property type="entry name" value="Winged helix' DNA-binding domain"/>
    <property type="match status" value="1"/>
</dbReference>
<sequence length="242" mass="27702">MELTERQKEILRAVIREFMEEAEEVGSLSLVEKYDLGVSSATIRNEMVKLMGLGLLEKSHISSGRLPTDQALRLYVTNFLGRRELNPMVSVEIRQGIYRDRFDKDVVIKSILDILSKETESLVFLILDNQIRYFGVSQLFKYSEFGENIEKLKKVINILEDENYLRNMVSKFTNSGVSLLIGGESGVKEFTDCAIAFIRIPFWDQNHSYVGVIGSKRMDYSIVIPALNEVRNALQTSMSGWR</sequence>
<evidence type="ECO:0008006" key="9">
    <source>
        <dbReference type="Google" id="ProtNLM"/>
    </source>
</evidence>
<evidence type="ECO:0000313" key="7">
    <source>
        <dbReference type="EMBL" id="NLD25167.1"/>
    </source>
</evidence>
<dbReference type="SUPFAM" id="SSF55781">
    <property type="entry name" value="GAF domain-like"/>
    <property type="match status" value="1"/>
</dbReference>
<dbReference type="PANTHER" id="PTHR34824:SF1">
    <property type="entry name" value="HEAT-INDUCIBLE TRANSCRIPTION REPRESSOR HRCA"/>
    <property type="match status" value="1"/>
</dbReference>
<dbReference type="Proteomes" id="UP000545876">
    <property type="component" value="Unassembled WGS sequence"/>
</dbReference>
<dbReference type="PANTHER" id="PTHR34824">
    <property type="entry name" value="HEAT-INDUCIBLE TRANSCRIPTION REPRESSOR HRCA"/>
    <property type="match status" value="1"/>
</dbReference>
<dbReference type="GO" id="GO:0045892">
    <property type="term" value="P:negative regulation of DNA-templated transcription"/>
    <property type="evidence" value="ECO:0007669"/>
    <property type="project" value="TreeGrafter"/>
</dbReference>
<gene>
    <name evidence="7" type="ORF">GX656_00795</name>
</gene>
<dbReference type="Gene3D" id="3.30.450.40">
    <property type="match status" value="1"/>
</dbReference>
<dbReference type="InterPro" id="IPR036388">
    <property type="entry name" value="WH-like_DNA-bd_sf"/>
</dbReference>
<evidence type="ECO:0000256" key="3">
    <source>
        <dbReference type="ARBA" id="ARBA00023016"/>
    </source>
</evidence>
<keyword evidence="2" id="KW-0805">Transcription regulation</keyword>
<dbReference type="InterPro" id="IPR021153">
    <property type="entry name" value="HrcA_C"/>
</dbReference>
<keyword evidence="3" id="KW-0346">Stress response</keyword>
<proteinExistence type="predicted"/>
<evidence type="ECO:0000259" key="6">
    <source>
        <dbReference type="Pfam" id="PF03444"/>
    </source>
</evidence>
<dbReference type="InterPro" id="IPR029016">
    <property type="entry name" value="GAF-like_dom_sf"/>
</dbReference>
<name>A0A847CYD4_9BACT</name>
<feature type="domain" description="Winged helix-turn-helix transcription repressor HrcA DNA-binding" evidence="6">
    <location>
        <begin position="2"/>
        <end position="71"/>
    </location>
</feature>
<evidence type="ECO:0000256" key="4">
    <source>
        <dbReference type="ARBA" id="ARBA00023163"/>
    </source>
</evidence>
<dbReference type="EMBL" id="JAAZBX010000002">
    <property type="protein sequence ID" value="NLD25167.1"/>
    <property type="molecule type" value="Genomic_DNA"/>
</dbReference>